<evidence type="ECO:0000256" key="12">
    <source>
        <dbReference type="ARBA" id="ARBA00023049"/>
    </source>
</evidence>
<dbReference type="Pfam" id="PF01434">
    <property type="entry name" value="Peptidase_M41"/>
    <property type="match status" value="1"/>
</dbReference>
<gene>
    <name evidence="14 18" type="primary">ftsH</name>
    <name evidence="18" type="ORF">ACFPIE_19215</name>
</gene>
<comment type="similarity">
    <text evidence="15">Belongs to the AAA ATPase family.</text>
</comment>
<keyword evidence="7 14" id="KW-0547">Nucleotide-binding</keyword>
<dbReference type="RefSeq" id="WP_374038377.1">
    <property type="nucleotide sequence ID" value="NZ_CP169082.1"/>
</dbReference>
<dbReference type="InterPro" id="IPR003593">
    <property type="entry name" value="AAA+_ATPase"/>
</dbReference>
<comment type="function">
    <text evidence="14">Acts as a processive, ATP-dependent zinc metallopeptidase for both cytoplasmic and membrane proteins. Plays a role in the quality control of integral membrane proteins.</text>
</comment>
<dbReference type="CDD" id="cd19501">
    <property type="entry name" value="RecA-like_FtsH"/>
    <property type="match status" value="1"/>
</dbReference>
<keyword evidence="3 14" id="KW-1003">Cell membrane</keyword>
<dbReference type="SUPFAM" id="SSF52540">
    <property type="entry name" value="P-loop containing nucleoside triphosphate hydrolases"/>
    <property type="match status" value="1"/>
</dbReference>
<evidence type="ECO:0000256" key="1">
    <source>
        <dbReference type="ARBA" id="ARBA00004370"/>
    </source>
</evidence>
<dbReference type="GO" id="GO:0008237">
    <property type="term" value="F:metallopeptidase activity"/>
    <property type="evidence" value="ECO:0007669"/>
    <property type="project" value="UniProtKB-KW"/>
</dbReference>
<evidence type="ECO:0000256" key="3">
    <source>
        <dbReference type="ARBA" id="ARBA00022475"/>
    </source>
</evidence>
<evidence type="ECO:0000256" key="7">
    <source>
        <dbReference type="ARBA" id="ARBA00022741"/>
    </source>
</evidence>
<reference evidence="19" key="1">
    <citation type="journal article" date="2019" name="Int. J. Syst. Evol. Microbiol.">
        <title>The Global Catalogue of Microorganisms (GCM) 10K type strain sequencing project: providing services to taxonomists for standard genome sequencing and annotation.</title>
        <authorList>
            <consortium name="The Broad Institute Genomics Platform"/>
            <consortium name="The Broad Institute Genome Sequencing Center for Infectious Disease"/>
            <person name="Wu L."/>
            <person name="Ma J."/>
        </authorList>
    </citation>
    <scope>NUCLEOTIDE SEQUENCE [LARGE SCALE GENOMIC DNA]</scope>
    <source>
        <strain evidence="19">JCM 12125</strain>
    </source>
</reference>
<evidence type="ECO:0000256" key="9">
    <source>
        <dbReference type="ARBA" id="ARBA00022833"/>
    </source>
</evidence>
<keyword evidence="6 14" id="KW-0479">Metal-binding</keyword>
<feature type="binding site" evidence="14">
    <location>
        <position position="425"/>
    </location>
    <ligand>
        <name>Zn(2+)</name>
        <dbReference type="ChEBI" id="CHEBI:29105"/>
        <note>catalytic</note>
    </ligand>
</feature>
<keyword evidence="12 14" id="KW-0482">Metalloprotease</keyword>
<dbReference type="InterPro" id="IPR000642">
    <property type="entry name" value="Peptidase_M41"/>
</dbReference>
<dbReference type="Pfam" id="PF06480">
    <property type="entry name" value="FtsH_ext"/>
    <property type="match status" value="1"/>
</dbReference>
<name>A0ABW0FZ58_9CAUL</name>
<sequence length="647" mass="69818">MNLRNLAIWGVIILGLLAVYAAISQNGGAGLPGQASGAQARPETITYSELNNKVAAGEVKSVVISGDQVTGVYKNDSRFTAVVPISDNQLAARLDAAGVDVGAKTMRQSIWMNALLGLLPILLLVGVWIFFMRQMQGGARGAMGFGKSKAKLLTEHKGRKTFEDVAGVDEAKDELQEVVDFLKDPGKFQRLGGKIPKGALLVGPPGTGKTLLARAVAGEAGVPFFSISGSDFVEMFVGVGASRVRDMFEQAKKNAPCIIFIDEIDAVGRHRGAGLGGGNDEREQTLNQLLVEMDGFEASENIILIAATNRPDVLDPALLRPGRFDRQVVVPNPDVSGRERILRVHMKDVPLAADVNVKTIARGTPGFSGADLANLVNEAALMAARKDRRMVTHRDFEDAKDKVMMGSERRSMAMNEEEKRLTAYHEGGHAIVAMNVKMADPVHKATIVPRGQALGMVMQLPEGDRYSMKYQQMVDRIAIMAGGRVAEELIFGKENITSGASSDIQQATKLARRMVTQWGFSDVLGTVAYGENQEEVFLGHSVARSQNISEETARTIDAEVKRLVTSGWDEARQILTDKADDLEKLAQALLEYETLSGEEIKDLLEKGAAPNRDENNFPNAGPSVSVPVTPVSDGVSVVAKDEHPTVH</sequence>
<organism evidence="18 19">
    <name type="scientific">Brevundimonas staleyi</name>
    <dbReference type="NCBI Taxonomy" id="74326"/>
    <lineage>
        <taxon>Bacteria</taxon>
        <taxon>Pseudomonadati</taxon>
        <taxon>Pseudomonadota</taxon>
        <taxon>Alphaproteobacteria</taxon>
        <taxon>Caulobacterales</taxon>
        <taxon>Caulobacteraceae</taxon>
        <taxon>Brevundimonas</taxon>
    </lineage>
</organism>
<dbReference type="Pfam" id="PF00004">
    <property type="entry name" value="AAA"/>
    <property type="match status" value="1"/>
</dbReference>
<keyword evidence="9 14" id="KW-0862">Zinc</keyword>
<feature type="domain" description="AAA+ ATPase" evidence="17">
    <location>
        <begin position="195"/>
        <end position="334"/>
    </location>
</feature>
<accession>A0ABW0FZ58</accession>
<dbReference type="EMBL" id="JBHSLF010000055">
    <property type="protein sequence ID" value="MFC5346052.1"/>
    <property type="molecule type" value="Genomic_DNA"/>
</dbReference>
<dbReference type="PROSITE" id="PS00674">
    <property type="entry name" value="AAA"/>
    <property type="match status" value="1"/>
</dbReference>
<evidence type="ECO:0000256" key="15">
    <source>
        <dbReference type="RuleBase" id="RU003651"/>
    </source>
</evidence>
<dbReference type="Gene3D" id="1.20.58.760">
    <property type="entry name" value="Peptidase M41"/>
    <property type="match status" value="1"/>
</dbReference>
<dbReference type="EC" id="3.4.24.-" evidence="14"/>
<dbReference type="SUPFAM" id="SSF140990">
    <property type="entry name" value="FtsH protease domain-like"/>
    <property type="match status" value="1"/>
</dbReference>
<evidence type="ECO:0000256" key="4">
    <source>
        <dbReference type="ARBA" id="ARBA00022670"/>
    </source>
</evidence>
<feature type="binding site" evidence="14">
    <location>
        <position position="503"/>
    </location>
    <ligand>
        <name>Zn(2+)</name>
        <dbReference type="ChEBI" id="CHEBI:29105"/>
        <note>catalytic</note>
    </ligand>
</feature>
<dbReference type="InterPro" id="IPR037219">
    <property type="entry name" value="Peptidase_M41-like"/>
</dbReference>
<dbReference type="SMART" id="SM00382">
    <property type="entry name" value="AAA"/>
    <property type="match status" value="1"/>
</dbReference>
<evidence type="ECO:0000256" key="2">
    <source>
        <dbReference type="ARBA" id="ARBA00010044"/>
    </source>
</evidence>
<dbReference type="PANTHER" id="PTHR23076">
    <property type="entry name" value="METALLOPROTEASE M41 FTSH"/>
    <property type="match status" value="1"/>
</dbReference>
<dbReference type="InterPro" id="IPR005936">
    <property type="entry name" value="FtsH"/>
</dbReference>
<evidence type="ECO:0000313" key="19">
    <source>
        <dbReference type="Proteomes" id="UP001596152"/>
    </source>
</evidence>
<feature type="transmembrane region" description="Helical" evidence="14">
    <location>
        <begin position="110"/>
        <end position="131"/>
    </location>
</feature>
<evidence type="ECO:0000256" key="8">
    <source>
        <dbReference type="ARBA" id="ARBA00022801"/>
    </source>
</evidence>
<keyword evidence="5 14" id="KW-0812">Transmembrane</keyword>
<keyword evidence="19" id="KW-1185">Reference proteome</keyword>
<proteinExistence type="inferred from homology"/>
<evidence type="ECO:0000256" key="6">
    <source>
        <dbReference type="ARBA" id="ARBA00022723"/>
    </source>
</evidence>
<evidence type="ECO:0000256" key="5">
    <source>
        <dbReference type="ARBA" id="ARBA00022692"/>
    </source>
</evidence>
<dbReference type="InterPro" id="IPR003960">
    <property type="entry name" value="ATPase_AAA_CS"/>
</dbReference>
<evidence type="ECO:0000259" key="17">
    <source>
        <dbReference type="SMART" id="SM00382"/>
    </source>
</evidence>
<feature type="region of interest" description="Disordered" evidence="16">
    <location>
        <begin position="609"/>
        <end position="630"/>
    </location>
</feature>
<keyword evidence="13 14" id="KW-0472">Membrane</keyword>
<evidence type="ECO:0000256" key="13">
    <source>
        <dbReference type="ARBA" id="ARBA00023136"/>
    </source>
</evidence>
<comment type="cofactor">
    <cofactor evidence="14">
        <name>Zn(2+)</name>
        <dbReference type="ChEBI" id="CHEBI:29105"/>
    </cofactor>
    <text evidence="14">Binds 1 zinc ion per subunit.</text>
</comment>
<comment type="similarity">
    <text evidence="2 14">In the C-terminal section; belongs to the peptidase M41 family.</text>
</comment>
<dbReference type="HAMAP" id="MF_01458">
    <property type="entry name" value="FtsH"/>
    <property type="match status" value="1"/>
</dbReference>
<comment type="similarity">
    <text evidence="14">In the central section; belongs to the AAA ATPase family.</text>
</comment>
<dbReference type="NCBIfam" id="TIGR01241">
    <property type="entry name" value="FtsH_fam"/>
    <property type="match status" value="1"/>
</dbReference>
<evidence type="ECO:0000256" key="11">
    <source>
        <dbReference type="ARBA" id="ARBA00022989"/>
    </source>
</evidence>
<evidence type="ECO:0000256" key="16">
    <source>
        <dbReference type="SAM" id="MobiDB-lite"/>
    </source>
</evidence>
<comment type="subcellular location">
    <subcellularLocation>
        <location evidence="14">Cell membrane</location>
        <topology evidence="14">Multi-pass membrane protein</topology>
        <orientation evidence="14">Cytoplasmic side</orientation>
    </subcellularLocation>
    <subcellularLocation>
        <location evidence="1">Membrane</location>
    </subcellularLocation>
</comment>
<dbReference type="Pfam" id="PF17862">
    <property type="entry name" value="AAA_lid_3"/>
    <property type="match status" value="1"/>
</dbReference>
<keyword evidence="8 14" id="KW-0378">Hydrolase</keyword>
<keyword evidence="11 14" id="KW-1133">Transmembrane helix</keyword>
<dbReference type="InterPro" id="IPR041569">
    <property type="entry name" value="AAA_lid_3"/>
</dbReference>
<feature type="binding site" evidence="14">
    <location>
        <begin position="203"/>
        <end position="210"/>
    </location>
    <ligand>
        <name>ATP</name>
        <dbReference type="ChEBI" id="CHEBI:30616"/>
    </ligand>
</feature>
<dbReference type="Proteomes" id="UP001596152">
    <property type="component" value="Unassembled WGS sequence"/>
</dbReference>
<dbReference type="Gene3D" id="1.10.8.60">
    <property type="match status" value="1"/>
</dbReference>
<keyword evidence="4 14" id="KW-0645">Protease</keyword>
<dbReference type="Gene3D" id="3.30.720.210">
    <property type="match status" value="1"/>
</dbReference>
<dbReference type="InterPro" id="IPR027417">
    <property type="entry name" value="P-loop_NTPase"/>
</dbReference>
<evidence type="ECO:0000256" key="14">
    <source>
        <dbReference type="HAMAP-Rule" id="MF_01458"/>
    </source>
</evidence>
<evidence type="ECO:0000256" key="10">
    <source>
        <dbReference type="ARBA" id="ARBA00022840"/>
    </source>
</evidence>
<feature type="binding site" evidence="14">
    <location>
        <position position="429"/>
    </location>
    <ligand>
        <name>Zn(2+)</name>
        <dbReference type="ChEBI" id="CHEBI:29105"/>
        <note>catalytic</note>
    </ligand>
</feature>
<keyword evidence="10 14" id="KW-0067">ATP-binding</keyword>
<dbReference type="PANTHER" id="PTHR23076:SF97">
    <property type="entry name" value="ATP-DEPENDENT ZINC METALLOPROTEASE YME1L1"/>
    <property type="match status" value="1"/>
</dbReference>
<comment type="caution">
    <text evidence="18">The sequence shown here is derived from an EMBL/GenBank/DDBJ whole genome shotgun (WGS) entry which is preliminary data.</text>
</comment>
<dbReference type="Gene3D" id="3.40.50.300">
    <property type="entry name" value="P-loop containing nucleotide triphosphate hydrolases"/>
    <property type="match status" value="1"/>
</dbReference>
<comment type="caution">
    <text evidence="14">Lacks conserved residue(s) required for the propagation of feature annotation.</text>
</comment>
<comment type="subunit">
    <text evidence="14">Homohexamer.</text>
</comment>
<dbReference type="InterPro" id="IPR003959">
    <property type="entry name" value="ATPase_AAA_core"/>
</dbReference>
<protein>
    <recommendedName>
        <fullName evidence="14">ATP-dependent zinc metalloprotease FtsH</fullName>
        <ecNumber evidence="14">3.4.24.-</ecNumber>
    </recommendedName>
</protein>
<feature type="active site" evidence="14">
    <location>
        <position position="426"/>
    </location>
</feature>
<evidence type="ECO:0000313" key="18">
    <source>
        <dbReference type="EMBL" id="MFC5346052.1"/>
    </source>
</evidence>
<dbReference type="InterPro" id="IPR011546">
    <property type="entry name" value="Pept_M41_FtsH_extracell"/>
</dbReference>